<protein>
    <submittedName>
        <fullName evidence="2">DUF4845 domain-containing protein</fullName>
    </submittedName>
</protein>
<reference evidence="2 3" key="1">
    <citation type="submission" date="2021-03" db="EMBL/GenBank/DDBJ databases">
        <title>Lysobacter sp. nov. isolated from soil of gangwondo yeongwol, south Korea.</title>
        <authorList>
            <person name="Kim K.R."/>
            <person name="Kim K.H."/>
            <person name="Jeon C.O."/>
        </authorList>
    </citation>
    <scope>NUCLEOTIDE SEQUENCE [LARGE SCALE GENOMIC DNA]</scope>
    <source>
        <strain evidence="2 3">R19</strain>
    </source>
</reference>
<dbReference type="AlphaFoldDB" id="A0A974XYZ6"/>
<dbReference type="EMBL" id="CP071518">
    <property type="protein sequence ID" value="QSX78238.1"/>
    <property type="molecule type" value="Genomic_DNA"/>
</dbReference>
<keyword evidence="1" id="KW-1133">Transmembrane helix</keyword>
<evidence type="ECO:0000313" key="2">
    <source>
        <dbReference type="EMBL" id="QSX78238.1"/>
    </source>
</evidence>
<proteinExistence type="predicted"/>
<gene>
    <name evidence="2" type="ORF">I8J32_016405</name>
</gene>
<name>A0A974XYZ6_9GAMM</name>
<evidence type="ECO:0000256" key="1">
    <source>
        <dbReference type="SAM" id="Phobius"/>
    </source>
</evidence>
<dbReference type="KEGG" id="lsf:I8J32_016405"/>
<keyword evidence="1" id="KW-0472">Membrane</keyword>
<evidence type="ECO:0000313" key="3">
    <source>
        <dbReference type="Proteomes" id="UP000639274"/>
    </source>
</evidence>
<keyword evidence="1" id="KW-0812">Transmembrane</keyword>
<feature type="transmembrane region" description="Helical" evidence="1">
    <location>
        <begin position="7"/>
        <end position="28"/>
    </location>
</feature>
<keyword evidence="3" id="KW-1185">Reference proteome</keyword>
<dbReference type="InterPro" id="IPR032314">
    <property type="entry name" value="DUF4845"/>
</dbReference>
<dbReference type="Pfam" id="PF16137">
    <property type="entry name" value="DUF4845"/>
    <property type="match status" value="1"/>
</dbReference>
<dbReference type="RefSeq" id="WP_200613673.1">
    <property type="nucleotide sequence ID" value="NZ_CP071518.1"/>
</dbReference>
<sequence>MKHKQRGMTLIGFVIVLAVAGLFIYVGMKLVPMYTEFYAVKKALASLESEPGLVDKGPQKIQELFFKRLNMSYALNVKRDHLKIERAETGYKLTVDYENRREMIANLDVVAKFHAEKVIQRRAGE</sequence>
<organism evidence="2 3">
    <name type="scientific">Agrilutibacter solisilvae</name>
    <dbReference type="NCBI Taxonomy" id="2763317"/>
    <lineage>
        <taxon>Bacteria</taxon>
        <taxon>Pseudomonadati</taxon>
        <taxon>Pseudomonadota</taxon>
        <taxon>Gammaproteobacteria</taxon>
        <taxon>Lysobacterales</taxon>
        <taxon>Lysobacteraceae</taxon>
        <taxon>Agrilutibacter</taxon>
    </lineage>
</organism>
<accession>A0A974XYZ6</accession>
<dbReference type="Proteomes" id="UP000639274">
    <property type="component" value="Chromosome"/>
</dbReference>